<dbReference type="Proteomes" id="UP000014500">
    <property type="component" value="Unassembled WGS sequence"/>
</dbReference>
<reference evidence="2" key="2">
    <citation type="submission" date="2015-02" db="UniProtKB">
        <authorList>
            <consortium name="EnsemblMetazoa"/>
        </authorList>
    </citation>
    <scope>IDENTIFICATION</scope>
</reference>
<feature type="compositionally biased region" description="Basic and acidic residues" evidence="1">
    <location>
        <begin position="12"/>
        <end position="23"/>
    </location>
</feature>
<sequence length="78" mass="9072">MPKNRKWSIKKAPRDAVKAKQNGPRDKLSLKIRWSMIVLNRETSSSTQGMRAFATFAESFDEVKKQVTYLQERAMKLI</sequence>
<feature type="compositionally biased region" description="Basic residues" evidence="1">
    <location>
        <begin position="1"/>
        <end position="11"/>
    </location>
</feature>
<dbReference type="HOGENOM" id="CLU_2625113_0_0_1"/>
<evidence type="ECO:0000313" key="2">
    <source>
        <dbReference type="EnsemblMetazoa" id="SMAR001874-PA"/>
    </source>
</evidence>
<name>T1ILN9_STRMM</name>
<dbReference type="EMBL" id="JH430868">
    <property type="status" value="NOT_ANNOTATED_CDS"/>
    <property type="molecule type" value="Genomic_DNA"/>
</dbReference>
<organism evidence="2 3">
    <name type="scientific">Strigamia maritima</name>
    <name type="common">European centipede</name>
    <name type="synonym">Geophilus maritimus</name>
    <dbReference type="NCBI Taxonomy" id="126957"/>
    <lineage>
        <taxon>Eukaryota</taxon>
        <taxon>Metazoa</taxon>
        <taxon>Ecdysozoa</taxon>
        <taxon>Arthropoda</taxon>
        <taxon>Myriapoda</taxon>
        <taxon>Chilopoda</taxon>
        <taxon>Pleurostigmophora</taxon>
        <taxon>Geophilomorpha</taxon>
        <taxon>Linotaeniidae</taxon>
        <taxon>Strigamia</taxon>
    </lineage>
</organism>
<accession>T1ILN9</accession>
<feature type="region of interest" description="Disordered" evidence="1">
    <location>
        <begin position="1"/>
        <end position="23"/>
    </location>
</feature>
<dbReference type="AlphaFoldDB" id="T1ILN9"/>
<dbReference type="EnsemblMetazoa" id="SMAR001874-RA">
    <property type="protein sequence ID" value="SMAR001874-PA"/>
    <property type="gene ID" value="SMAR001874"/>
</dbReference>
<evidence type="ECO:0000256" key="1">
    <source>
        <dbReference type="SAM" id="MobiDB-lite"/>
    </source>
</evidence>
<proteinExistence type="predicted"/>
<evidence type="ECO:0000313" key="3">
    <source>
        <dbReference type="Proteomes" id="UP000014500"/>
    </source>
</evidence>
<keyword evidence="3" id="KW-1185">Reference proteome</keyword>
<protein>
    <submittedName>
        <fullName evidence="2">Uncharacterized protein</fullName>
    </submittedName>
</protein>
<reference evidence="3" key="1">
    <citation type="submission" date="2011-05" db="EMBL/GenBank/DDBJ databases">
        <authorList>
            <person name="Richards S.R."/>
            <person name="Qu J."/>
            <person name="Jiang H."/>
            <person name="Jhangiani S.N."/>
            <person name="Agravi P."/>
            <person name="Goodspeed R."/>
            <person name="Gross S."/>
            <person name="Mandapat C."/>
            <person name="Jackson L."/>
            <person name="Mathew T."/>
            <person name="Pu L."/>
            <person name="Thornton R."/>
            <person name="Saada N."/>
            <person name="Wilczek-Boney K.B."/>
            <person name="Lee S."/>
            <person name="Kovar C."/>
            <person name="Wu Y."/>
            <person name="Scherer S.E."/>
            <person name="Worley K.C."/>
            <person name="Muzny D.M."/>
            <person name="Gibbs R."/>
        </authorList>
    </citation>
    <scope>NUCLEOTIDE SEQUENCE</scope>
    <source>
        <strain evidence="3">Brora</strain>
    </source>
</reference>